<dbReference type="EMBL" id="KL197739">
    <property type="protein sequence ID" value="KDQ52505.1"/>
    <property type="molecule type" value="Genomic_DNA"/>
</dbReference>
<name>A0A067PFA0_9AGAM</name>
<dbReference type="InParanoid" id="A0A067PFA0"/>
<protein>
    <submittedName>
        <fullName evidence="1">Uncharacterized protein</fullName>
    </submittedName>
</protein>
<organism evidence="1 2">
    <name type="scientific">Jaapia argillacea MUCL 33604</name>
    <dbReference type="NCBI Taxonomy" id="933084"/>
    <lineage>
        <taxon>Eukaryota</taxon>
        <taxon>Fungi</taxon>
        <taxon>Dikarya</taxon>
        <taxon>Basidiomycota</taxon>
        <taxon>Agaricomycotina</taxon>
        <taxon>Agaricomycetes</taxon>
        <taxon>Agaricomycetidae</taxon>
        <taxon>Jaapiales</taxon>
        <taxon>Jaapiaceae</taxon>
        <taxon>Jaapia</taxon>
    </lineage>
</organism>
<proteinExistence type="predicted"/>
<dbReference type="Proteomes" id="UP000027265">
    <property type="component" value="Unassembled WGS sequence"/>
</dbReference>
<keyword evidence="2" id="KW-1185">Reference proteome</keyword>
<dbReference type="AlphaFoldDB" id="A0A067PFA0"/>
<dbReference type="HOGENOM" id="CLU_1540285_0_0_1"/>
<evidence type="ECO:0000313" key="1">
    <source>
        <dbReference type="EMBL" id="KDQ52505.1"/>
    </source>
</evidence>
<evidence type="ECO:0000313" key="2">
    <source>
        <dbReference type="Proteomes" id="UP000027265"/>
    </source>
</evidence>
<dbReference type="OrthoDB" id="3324957at2759"/>
<gene>
    <name evidence="1" type="ORF">JAAARDRAFT_477931</name>
</gene>
<accession>A0A067PFA0</accession>
<reference evidence="2" key="1">
    <citation type="journal article" date="2014" name="Proc. Natl. Acad. Sci. U.S.A.">
        <title>Extensive sampling of basidiomycete genomes demonstrates inadequacy of the white-rot/brown-rot paradigm for wood decay fungi.</title>
        <authorList>
            <person name="Riley R."/>
            <person name="Salamov A.A."/>
            <person name="Brown D.W."/>
            <person name="Nagy L.G."/>
            <person name="Floudas D."/>
            <person name="Held B.W."/>
            <person name="Levasseur A."/>
            <person name="Lombard V."/>
            <person name="Morin E."/>
            <person name="Otillar R."/>
            <person name="Lindquist E.A."/>
            <person name="Sun H."/>
            <person name="LaButti K.M."/>
            <person name="Schmutz J."/>
            <person name="Jabbour D."/>
            <person name="Luo H."/>
            <person name="Baker S.E."/>
            <person name="Pisabarro A.G."/>
            <person name="Walton J.D."/>
            <person name="Blanchette R.A."/>
            <person name="Henrissat B."/>
            <person name="Martin F."/>
            <person name="Cullen D."/>
            <person name="Hibbett D.S."/>
            <person name="Grigoriev I.V."/>
        </authorList>
    </citation>
    <scope>NUCLEOTIDE SEQUENCE [LARGE SCALE GENOMIC DNA]</scope>
    <source>
        <strain evidence="2">MUCL 33604</strain>
    </source>
</reference>
<sequence length="174" mass="19302">MRTLRQGREGVKVSGFQTILGIPRSLEERRVLIRDGIGGLFFHKTIFRKLPYETTWIALFRGSMALISTTCVGCYALNLLVVLPITESISLPIRTTTGMPQWKAYESSLFHRGVPDSSIRPVLSDVAFIFGQMQYNLTYSPSNSRPFLPEDFIAQPAGAVSTASLIRMDGSVGQ</sequence>